<evidence type="ECO:0000313" key="1">
    <source>
        <dbReference type="EMBL" id="SPO60377.1"/>
    </source>
</evidence>
<reference evidence="1 3" key="1">
    <citation type="submission" date="2018-02" db="EMBL/GenBank/DDBJ databases">
        <authorList>
            <person name="Dubost A."/>
        </authorList>
    </citation>
    <scope>NUCLEOTIDE SEQUENCE [LARGE SCALE GENOMIC DNA]</scope>
    <source>
        <strain evidence="3">JV551A3</strain>
        <strain evidence="1">Pseudomonas sp. JV551A3</strain>
    </source>
</reference>
<dbReference type="Proteomes" id="UP000294335">
    <property type="component" value="Unassembled WGS sequence"/>
</dbReference>
<dbReference type="AlphaFoldDB" id="A0AAQ1P7B4"/>
<name>A0AAQ1P7B4_9PSED</name>
<gene>
    <name evidence="2" type="ORF">JV551A3_V1_2070001</name>
    <name evidence="1" type="ORF">JV551A3_V1_830074</name>
</gene>
<protein>
    <submittedName>
        <fullName evidence="1">Uncharacterized protein</fullName>
    </submittedName>
</protein>
<sequence length="21" mass="2314">MLILSVTSKQQGINLLPFLPT</sequence>
<organism evidence="1 3">
    <name type="scientific">Pseudomonas inefficax</name>
    <dbReference type="NCBI Taxonomy" id="2078786"/>
    <lineage>
        <taxon>Bacteria</taxon>
        <taxon>Pseudomonadati</taxon>
        <taxon>Pseudomonadota</taxon>
        <taxon>Gammaproteobacteria</taxon>
        <taxon>Pseudomonadales</taxon>
        <taxon>Pseudomonadaceae</taxon>
        <taxon>Pseudomonas</taxon>
    </lineage>
</organism>
<proteinExistence type="predicted"/>
<comment type="caution">
    <text evidence="1">The sequence shown here is derived from an EMBL/GenBank/DDBJ whole genome shotgun (WGS) entry which is preliminary data.</text>
</comment>
<evidence type="ECO:0000313" key="3">
    <source>
        <dbReference type="Proteomes" id="UP000294335"/>
    </source>
</evidence>
<dbReference type="EMBL" id="OPYN01000083">
    <property type="protein sequence ID" value="SPO60377.1"/>
    <property type="molecule type" value="Genomic_DNA"/>
</dbReference>
<keyword evidence="3" id="KW-1185">Reference proteome</keyword>
<accession>A0AAQ1P7B4</accession>
<evidence type="ECO:0000313" key="2">
    <source>
        <dbReference type="EMBL" id="SPO63237.1"/>
    </source>
</evidence>
<dbReference type="EMBL" id="OPYN01000207">
    <property type="protein sequence ID" value="SPO63237.1"/>
    <property type="molecule type" value="Genomic_DNA"/>
</dbReference>